<accession>A0ABY6Q467</accession>
<dbReference type="InterPro" id="IPR042303">
    <property type="entry name" value="Malonyl_CoA_deC_C_sf"/>
</dbReference>
<dbReference type="InterPro" id="IPR007956">
    <property type="entry name" value="Malonyl_CoA_deC_C"/>
</dbReference>
<name>A0ABY6Q467_9GAMM</name>
<dbReference type="EMBL" id="CP036501">
    <property type="protein sequence ID" value="UZP73447.1"/>
    <property type="molecule type" value="Genomic_DNA"/>
</dbReference>
<dbReference type="PANTHER" id="PTHR28641:SF1">
    <property type="entry name" value="MALONYL-COA DECARBOXYLASE, MITOCHONDRIAL"/>
    <property type="match status" value="1"/>
</dbReference>
<evidence type="ECO:0000313" key="4">
    <source>
        <dbReference type="Proteomes" id="UP001317963"/>
    </source>
</evidence>
<dbReference type="Gene3D" id="3.40.630.150">
    <property type="entry name" value="Malonyl-CoA decarboxylase, catalytic domain"/>
    <property type="match status" value="1"/>
</dbReference>
<evidence type="ECO:0000313" key="3">
    <source>
        <dbReference type="EMBL" id="UZP73447.1"/>
    </source>
</evidence>
<feature type="domain" description="Malonyl-CoA decarboxylase C-terminal" evidence="1">
    <location>
        <begin position="178"/>
        <end position="411"/>
    </location>
</feature>
<keyword evidence="4" id="KW-1185">Reference proteome</keyword>
<evidence type="ECO:0000259" key="1">
    <source>
        <dbReference type="Pfam" id="PF05292"/>
    </source>
</evidence>
<dbReference type="InterPro" id="IPR035372">
    <property type="entry name" value="MCD_N"/>
</dbReference>
<dbReference type="InterPro" id="IPR038351">
    <property type="entry name" value="MCD_N_sf"/>
</dbReference>
<dbReference type="Proteomes" id="UP001317963">
    <property type="component" value="Chromosome"/>
</dbReference>
<dbReference type="Pfam" id="PF05292">
    <property type="entry name" value="MCD"/>
    <property type="match status" value="1"/>
</dbReference>
<protein>
    <submittedName>
        <fullName evidence="3">Decarboxylase</fullName>
    </submittedName>
</protein>
<dbReference type="Pfam" id="PF17408">
    <property type="entry name" value="MCD_N"/>
    <property type="match status" value="1"/>
</dbReference>
<proteinExistence type="predicted"/>
<evidence type="ECO:0000259" key="2">
    <source>
        <dbReference type="Pfam" id="PF17408"/>
    </source>
</evidence>
<organism evidence="3 4">
    <name type="scientific">Candidatus Paraluminiphilus aquimaris</name>
    <dbReference type="NCBI Taxonomy" id="2518994"/>
    <lineage>
        <taxon>Bacteria</taxon>
        <taxon>Pseudomonadati</taxon>
        <taxon>Pseudomonadota</taxon>
        <taxon>Gammaproteobacteria</taxon>
        <taxon>Cellvibrionales</taxon>
        <taxon>Halieaceae</taxon>
        <taxon>Candidatus Paraluminiphilus</taxon>
    </lineage>
</organism>
<reference evidence="3 4" key="1">
    <citation type="submission" date="2019-02" db="EMBL/GenBank/DDBJ databases">
        <title>Halieaceae_genomes.</title>
        <authorList>
            <person name="Li S.-H."/>
        </authorList>
    </citation>
    <scope>NUCLEOTIDE SEQUENCE [LARGE SCALE GENOMIC DNA]</scope>
    <source>
        <strain evidence="3 4">JH123</strain>
    </source>
</reference>
<sequence>MEVKNTVEPQPDTLGITGLLHSVINVGRDILARRRRDTAQSPSSGLVDKCRQLLHHRGEASGLALACEVVDDYRELDEQNRILFFEALSQQFSVDSDEVVAAAQQYQESATGEHLMRLSKAIEAPRVKLFRRMNMAPNATPTLVKMRGELLRLRKTHPDLQVVEADLKQLFISWFNRGFLQLSVIDWQSPAAVLERIIRYESVHAITGWDDLRSRLSDNRMCFAFFHPTMPDDPLVFVEVAITAGTPAAIGPIIEKTKEPSDASELDTVVFYSISNCHPGLAGVSFGNFLIKQVVKEVGKRYPLMKRFITLSPVPGFAKWLAAERGEAEVEGLRELAASEGRDTRDRRWESAVGLCAHYLINARKNHLALDPVARFHLGNGASLQGINWAADLSERGLAQSAGIMVNYLYDLESIEENHDSYFDEGKVARSKQVNRLLQ</sequence>
<dbReference type="RefSeq" id="WP_279242234.1">
    <property type="nucleotide sequence ID" value="NZ_CP036501.1"/>
</dbReference>
<dbReference type="Gene3D" id="1.20.140.90">
    <property type="entry name" value="Malonyl-CoA decarboxylase, oligemerization domain"/>
    <property type="match status" value="1"/>
</dbReference>
<dbReference type="PANTHER" id="PTHR28641">
    <property type="match status" value="1"/>
</dbReference>
<gene>
    <name evidence="3" type="ORF">E0F26_01280</name>
</gene>
<feature type="domain" description="Malonyl-CoA decarboxylase N-terminal" evidence="2">
    <location>
        <begin position="92"/>
        <end position="175"/>
    </location>
</feature>
<dbReference type="InterPro" id="IPR038917">
    <property type="entry name" value="Malonyl_CoA_deC"/>
</dbReference>